<keyword evidence="2 5" id="KW-0808">Transferase</keyword>
<dbReference type="InterPro" id="IPR042119">
    <property type="entry name" value="QueA_dom2"/>
</dbReference>
<dbReference type="EMBL" id="AP024480">
    <property type="protein sequence ID" value="BCS82185.1"/>
    <property type="molecule type" value="Genomic_DNA"/>
</dbReference>
<accession>A0ABN6E9W0</accession>
<comment type="catalytic activity">
    <reaction evidence="5">
        <text>7-aminomethyl-7-carbaguanosine(34) in tRNA + S-adenosyl-L-methionine = epoxyqueuosine(34) in tRNA + adenine + L-methionine + 2 H(+)</text>
        <dbReference type="Rhea" id="RHEA:32155"/>
        <dbReference type="Rhea" id="RHEA-COMP:10342"/>
        <dbReference type="Rhea" id="RHEA-COMP:18582"/>
        <dbReference type="ChEBI" id="CHEBI:15378"/>
        <dbReference type="ChEBI" id="CHEBI:16708"/>
        <dbReference type="ChEBI" id="CHEBI:57844"/>
        <dbReference type="ChEBI" id="CHEBI:59789"/>
        <dbReference type="ChEBI" id="CHEBI:82833"/>
        <dbReference type="ChEBI" id="CHEBI:194443"/>
        <dbReference type="EC" id="2.4.99.17"/>
    </reaction>
</comment>
<dbReference type="Gene3D" id="2.40.10.240">
    <property type="entry name" value="QueA-like"/>
    <property type="match status" value="1"/>
</dbReference>
<evidence type="ECO:0000256" key="5">
    <source>
        <dbReference type="HAMAP-Rule" id="MF_00113"/>
    </source>
</evidence>
<keyword evidence="7" id="KW-1185">Reference proteome</keyword>
<gene>
    <name evidence="5 6" type="primary">queA</name>
    <name evidence="6" type="ORF">CaldiYA01_21450</name>
</gene>
<dbReference type="NCBIfam" id="TIGR00113">
    <property type="entry name" value="queA"/>
    <property type="match status" value="1"/>
</dbReference>
<evidence type="ECO:0000256" key="3">
    <source>
        <dbReference type="ARBA" id="ARBA00022691"/>
    </source>
</evidence>
<dbReference type="RefSeq" id="WP_207179577.1">
    <property type="nucleotide sequence ID" value="NZ_AP024480.1"/>
</dbReference>
<dbReference type="EC" id="2.4.99.17" evidence="5"/>
<comment type="function">
    <text evidence="5">Transfers and isomerizes the ribose moiety from AdoMet to the 7-aminomethyl group of 7-deazaguanine (preQ1-tRNA) to give epoxyqueuosine (oQ-tRNA).</text>
</comment>
<dbReference type="InterPro" id="IPR036100">
    <property type="entry name" value="QueA_sf"/>
</dbReference>
<evidence type="ECO:0000313" key="7">
    <source>
        <dbReference type="Proteomes" id="UP000663623"/>
    </source>
</evidence>
<comment type="pathway">
    <text evidence="5">tRNA modification; tRNA-queuosine biosynthesis.</text>
</comment>
<evidence type="ECO:0000256" key="1">
    <source>
        <dbReference type="ARBA" id="ARBA00022490"/>
    </source>
</evidence>
<dbReference type="Proteomes" id="UP000663623">
    <property type="component" value="Chromosome"/>
</dbReference>
<organism evidence="6 7">
    <name type="scientific">Caldicellulosiruptor diazotrophicus</name>
    <dbReference type="NCBI Taxonomy" id="2806205"/>
    <lineage>
        <taxon>Bacteria</taxon>
        <taxon>Bacillati</taxon>
        <taxon>Bacillota</taxon>
        <taxon>Bacillota incertae sedis</taxon>
        <taxon>Caldicellulosiruptorales</taxon>
        <taxon>Caldicellulosiruptoraceae</taxon>
        <taxon>Caldicellulosiruptor</taxon>
    </lineage>
</organism>
<comment type="subunit">
    <text evidence="5">Monomer.</text>
</comment>
<evidence type="ECO:0000256" key="2">
    <source>
        <dbReference type="ARBA" id="ARBA00022679"/>
    </source>
</evidence>
<keyword evidence="3 5" id="KW-0949">S-adenosyl-L-methionine</keyword>
<dbReference type="InterPro" id="IPR003699">
    <property type="entry name" value="QueA"/>
</dbReference>
<keyword evidence="4 5" id="KW-0671">Queuosine biosynthesis</keyword>
<dbReference type="HAMAP" id="MF_00113">
    <property type="entry name" value="QueA"/>
    <property type="match status" value="1"/>
</dbReference>
<evidence type="ECO:0000256" key="4">
    <source>
        <dbReference type="ARBA" id="ARBA00022785"/>
    </source>
</evidence>
<dbReference type="SUPFAM" id="SSF111337">
    <property type="entry name" value="QueA-like"/>
    <property type="match status" value="1"/>
</dbReference>
<dbReference type="Pfam" id="PF02547">
    <property type="entry name" value="Queuosine_synth"/>
    <property type="match status" value="1"/>
</dbReference>
<evidence type="ECO:0000313" key="6">
    <source>
        <dbReference type="EMBL" id="BCS82185.1"/>
    </source>
</evidence>
<comment type="similarity">
    <text evidence="5">Belongs to the QueA family.</text>
</comment>
<dbReference type="NCBIfam" id="NF001140">
    <property type="entry name" value="PRK00147.1"/>
    <property type="match status" value="1"/>
</dbReference>
<dbReference type="InterPro" id="IPR042118">
    <property type="entry name" value="QueA_dom1"/>
</dbReference>
<keyword evidence="1 5" id="KW-0963">Cytoplasm</keyword>
<dbReference type="Gene3D" id="3.40.1780.10">
    <property type="entry name" value="QueA-like"/>
    <property type="match status" value="1"/>
</dbReference>
<proteinExistence type="inferred from homology"/>
<reference evidence="6 7" key="1">
    <citation type="submission" date="2021-02" db="EMBL/GenBank/DDBJ databases">
        <title>Nitrogen-fixing ability and nitrogen fixation related genes of thermophilic fermentative bacteria in the genus Caldicellulosiruptor.</title>
        <authorList>
            <person name="Chen Y."/>
            <person name="Nishihara A."/>
            <person name="Haruta S."/>
        </authorList>
    </citation>
    <scope>NUCLEOTIDE SEQUENCE [LARGE SCALE GENOMIC DNA]</scope>
    <source>
        <strain evidence="6 7">YA01</strain>
    </source>
</reference>
<dbReference type="PANTHER" id="PTHR30307:SF0">
    <property type="entry name" value="S-ADENOSYLMETHIONINE:TRNA RIBOSYLTRANSFERASE-ISOMERASE"/>
    <property type="match status" value="1"/>
</dbReference>
<sequence length="346" mass="39813">MRKWKLSDFHYDLPDDLIAQKPVEPRDSSRLMVILPDGSLEHRIFRDIVEYLNEGDCLVLNNSKVIPARLIGQREDTGSFIEFLLVKRLDIDTWEVMTRPGKKARKGRKFVFGNGELKAEVLHVNQEEGTRIVRFYYEGVFEEVLERLGKIPLPPYIKEELDDLSRYQTVYSKVPGSAAAPTAGLHFTEELLSRISKKGVEILYVTLHVGLGTFKPVKVENVEEHRMHEEYYEISQDVADRINRAKDLGKRVIAVGTTSCRVLESCSDETGRVKAKKGWTDIFIYPGYNFKVLDGLVTNFHLPDTTLMMLVCAFGGYERIMNAYKIAVDMRYRFFSFGDAMLILRR</sequence>
<name>A0ABN6E9W0_9FIRM</name>
<protein>
    <recommendedName>
        <fullName evidence="5">S-adenosylmethionine:tRNA ribosyltransferase-isomerase</fullName>
        <ecNumber evidence="5">2.4.99.17</ecNumber>
    </recommendedName>
    <alternativeName>
        <fullName evidence="5">Queuosine biosynthesis protein QueA</fullName>
    </alternativeName>
</protein>
<dbReference type="PANTHER" id="PTHR30307">
    <property type="entry name" value="S-ADENOSYLMETHIONINE:TRNA RIBOSYLTRANSFERASE-ISOMERASE"/>
    <property type="match status" value="1"/>
</dbReference>
<comment type="subcellular location">
    <subcellularLocation>
        <location evidence="5">Cytoplasm</location>
    </subcellularLocation>
</comment>